<feature type="transmembrane region" description="Helical" evidence="6">
    <location>
        <begin position="7"/>
        <end position="28"/>
    </location>
</feature>
<dbReference type="GO" id="GO:0005886">
    <property type="term" value="C:plasma membrane"/>
    <property type="evidence" value="ECO:0007669"/>
    <property type="project" value="UniProtKB-SubCell"/>
</dbReference>
<dbReference type="RefSeq" id="WP_092611116.1">
    <property type="nucleotide sequence ID" value="NZ_FMYF01000007.1"/>
</dbReference>
<feature type="transmembrane region" description="Helical" evidence="6">
    <location>
        <begin position="232"/>
        <end position="252"/>
    </location>
</feature>
<feature type="transmembrane region" description="Helical" evidence="6">
    <location>
        <begin position="341"/>
        <end position="362"/>
    </location>
</feature>
<comment type="subcellular location">
    <subcellularLocation>
        <location evidence="1">Cell membrane</location>
        <topology evidence="1">Multi-pass membrane protein</topology>
    </subcellularLocation>
</comment>
<feature type="transmembrane region" description="Helical" evidence="6">
    <location>
        <begin position="311"/>
        <end position="334"/>
    </location>
</feature>
<feature type="transmembrane region" description="Helical" evidence="6">
    <location>
        <begin position="273"/>
        <end position="291"/>
    </location>
</feature>
<accession>A0A1G6H702</accession>
<dbReference type="STRING" id="1577474.GA0111570_10740"/>
<organism evidence="7 8">
    <name type="scientific">Raineyella antarctica</name>
    <dbReference type="NCBI Taxonomy" id="1577474"/>
    <lineage>
        <taxon>Bacteria</taxon>
        <taxon>Bacillati</taxon>
        <taxon>Actinomycetota</taxon>
        <taxon>Actinomycetes</taxon>
        <taxon>Propionibacteriales</taxon>
        <taxon>Propionibacteriaceae</taxon>
        <taxon>Raineyella</taxon>
    </lineage>
</organism>
<evidence type="ECO:0000256" key="4">
    <source>
        <dbReference type="ARBA" id="ARBA00022989"/>
    </source>
</evidence>
<keyword evidence="2" id="KW-1003">Cell membrane</keyword>
<keyword evidence="4 6" id="KW-1133">Transmembrane helix</keyword>
<evidence type="ECO:0000256" key="5">
    <source>
        <dbReference type="ARBA" id="ARBA00023136"/>
    </source>
</evidence>
<dbReference type="Proteomes" id="UP000199086">
    <property type="component" value="Unassembled WGS sequence"/>
</dbReference>
<reference evidence="7 8" key="1">
    <citation type="submission" date="2016-06" db="EMBL/GenBank/DDBJ databases">
        <authorList>
            <person name="Olsen C.W."/>
            <person name="Carey S."/>
            <person name="Hinshaw L."/>
            <person name="Karasin A.I."/>
        </authorList>
    </citation>
    <scope>NUCLEOTIDE SEQUENCE [LARGE SCALE GENOMIC DNA]</scope>
    <source>
        <strain evidence="7 8">LZ-22</strain>
    </source>
</reference>
<dbReference type="OrthoDB" id="5188012at2"/>
<dbReference type="PANTHER" id="PTHR30250:SF11">
    <property type="entry name" value="O-ANTIGEN TRANSPORTER-RELATED"/>
    <property type="match status" value="1"/>
</dbReference>
<feature type="transmembrane region" description="Helical" evidence="6">
    <location>
        <begin position="368"/>
        <end position="389"/>
    </location>
</feature>
<feature type="transmembrane region" description="Helical" evidence="6">
    <location>
        <begin position="40"/>
        <end position="61"/>
    </location>
</feature>
<proteinExistence type="predicted"/>
<feature type="transmembrane region" description="Helical" evidence="6">
    <location>
        <begin position="131"/>
        <end position="152"/>
    </location>
</feature>
<feature type="transmembrane region" description="Helical" evidence="6">
    <location>
        <begin position="158"/>
        <end position="179"/>
    </location>
</feature>
<evidence type="ECO:0000256" key="2">
    <source>
        <dbReference type="ARBA" id="ARBA00022475"/>
    </source>
</evidence>
<evidence type="ECO:0000256" key="1">
    <source>
        <dbReference type="ARBA" id="ARBA00004651"/>
    </source>
</evidence>
<keyword evidence="5 6" id="KW-0472">Membrane</keyword>
<evidence type="ECO:0000313" key="8">
    <source>
        <dbReference type="Proteomes" id="UP000199086"/>
    </source>
</evidence>
<protein>
    <submittedName>
        <fullName evidence="7">Membrane protein involved in the export of O-antigen and teichoic acid</fullName>
    </submittedName>
</protein>
<feature type="transmembrane region" description="Helical" evidence="6">
    <location>
        <begin position="73"/>
        <end position="93"/>
    </location>
</feature>
<gene>
    <name evidence="7" type="ORF">GA0111570_10740</name>
</gene>
<keyword evidence="3 6" id="KW-0812">Transmembrane</keyword>
<dbReference type="EMBL" id="FMYF01000007">
    <property type="protein sequence ID" value="SDB89888.1"/>
    <property type="molecule type" value="Genomic_DNA"/>
</dbReference>
<keyword evidence="8" id="KW-1185">Reference proteome</keyword>
<evidence type="ECO:0000256" key="6">
    <source>
        <dbReference type="SAM" id="Phobius"/>
    </source>
</evidence>
<dbReference type="InterPro" id="IPR050833">
    <property type="entry name" value="Poly_Biosynth_Transport"/>
</dbReference>
<evidence type="ECO:0000256" key="3">
    <source>
        <dbReference type="ARBA" id="ARBA00022692"/>
    </source>
</evidence>
<feature type="transmembrane region" description="Helical" evidence="6">
    <location>
        <begin position="200"/>
        <end position="220"/>
    </location>
</feature>
<dbReference type="AlphaFoldDB" id="A0A1G6H702"/>
<dbReference type="PANTHER" id="PTHR30250">
    <property type="entry name" value="PST FAMILY PREDICTED COLANIC ACID TRANSPORTER"/>
    <property type="match status" value="1"/>
</dbReference>
<evidence type="ECO:0000313" key="7">
    <source>
        <dbReference type="EMBL" id="SDB89888.1"/>
    </source>
</evidence>
<name>A0A1G6H702_9ACTN</name>
<sequence length="403" mass="41963">MRSPGRVLVPVGIIGTALAQWAIVLIFARRYGEVAVGDYSILYSIATPTFVAAQFGLRDVYLTLSQRFAPRSYLTMRLTGIVLGVAVLVAVGLARGLPIGLTLAMAAMKVGESVVDLRYAFVQSANRMTRLGTVMIGYAIGMITVVLVSSLIVPDPALPVALTGLLGVGIAIVDSLVPLPGTPTRRRGYSSIMRAAVPVTMSHLLFSLVTYTPIFLLGAFGDRAQVGVYTGASYLLVLANLIGSTVQTLLLPRFRDLRASGRRSDLLGSARRSFVGLAGVGAVGAVVAIAFGPQVLGLVYGQGFVMERGHLAPLVLAAAIVAPGYILNALLLVFNAYRAGTVSAAATLAGSFAFGLAVTYFTGSAMLGASWAALGGSLTRIVVSGLQVIRRVRVPEPAVTAPA</sequence>